<reference evidence="1 2" key="1">
    <citation type="submission" date="2022-08" db="EMBL/GenBank/DDBJ databases">
        <title>Polyphasic taxonomy analysis of Qipengyuania sp.RS5-5.</title>
        <authorList>
            <person name="Xamxidin M."/>
            <person name="Wu M."/>
        </authorList>
    </citation>
    <scope>NUCLEOTIDE SEQUENCE [LARGE SCALE GENOMIC DNA]</scope>
    <source>
        <strain evidence="1 2">RS5-5</strain>
    </source>
</reference>
<comment type="caution">
    <text evidence="1">The sequence shown here is derived from an EMBL/GenBank/DDBJ whole genome shotgun (WGS) entry which is preliminary data.</text>
</comment>
<sequence length="138" mass="15282">MPRRKLELLERLARLQKVERLCAATQAAEAQAVHRKLEALHLRSTAVASGIGAWRLAMSGDDFARQVTFAGGVQRICSATAEESRKAEREAQDALVTLRQAERRHDLVGEQVAAQQSRIATIVEVREVTGLARNLKSR</sequence>
<gene>
    <name evidence="1" type="ORF">NSO95_02385</name>
</gene>
<evidence type="ECO:0000313" key="1">
    <source>
        <dbReference type="EMBL" id="MCR2832782.1"/>
    </source>
</evidence>
<proteinExistence type="predicted"/>
<organism evidence="1 2">
    <name type="scientific">Parerythrobacter lacustris</name>
    <dbReference type="NCBI Taxonomy" id="2969984"/>
    <lineage>
        <taxon>Bacteria</taxon>
        <taxon>Pseudomonadati</taxon>
        <taxon>Pseudomonadota</taxon>
        <taxon>Alphaproteobacteria</taxon>
        <taxon>Sphingomonadales</taxon>
        <taxon>Erythrobacteraceae</taxon>
        <taxon>Parerythrobacter</taxon>
    </lineage>
</organism>
<protein>
    <recommendedName>
        <fullName evidence="3">Flagellar FliJ protein</fullName>
    </recommendedName>
</protein>
<evidence type="ECO:0000313" key="2">
    <source>
        <dbReference type="Proteomes" id="UP001206067"/>
    </source>
</evidence>
<keyword evidence="2" id="KW-1185">Reference proteome</keyword>
<evidence type="ECO:0008006" key="3">
    <source>
        <dbReference type="Google" id="ProtNLM"/>
    </source>
</evidence>
<dbReference type="EMBL" id="JANKHH010000001">
    <property type="protein sequence ID" value="MCR2832782.1"/>
    <property type="molecule type" value="Genomic_DNA"/>
</dbReference>
<dbReference type="Proteomes" id="UP001206067">
    <property type="component" value="Unassembled WGS sequence"/>
</dbReference>
<dbReference type="RefSeq" id="WP_257594538.1">
    <property type="nucleotide sequence ID" value="NZ_JANKHH010000001.1"/>
</dbReference>
<accession>A0ABT1XMH9</accession>
<name>A0ABT1XMH9_9SPHN</name>